<evidence type="ECO:0000313" key="2">
    <source>
        <dbReference type="EMBL" id="VDL85918.1"/>
    </source>
</evidence>
<dbReference type="AlphaFoldDB" id="A0A3P7BXV9"/>
<comment type="similarity">
    <text evidence="1">Belongs to the NDRG family.</text>
</comment>
<organism evidence="2 3">
    <name type="scientific">Schistocephalus solidus</name>
    <name type="common">Tapeworm</name>
    <dbReference type="NCBI Taxonomy" id="70667"/>
    <lineage>
        <taxon>Eukaryota</taxon>
        <taxon>Metazoa</taxon>
        <taxon>Spiralia</taxon>
        <taxon>Lophotrochozoa</taxon>
        <taxon>Platyhelminthes</taxon>
        <taxon>Cestoda</taxon>
        <taxon>Eucestoda</taxon>
        <taxon>Diphyllobothriidea</taxon>
        <taxon>Diphyllobothriidae</taxon>
        <taxon>Schistocephalus</taxon>
    </lineage>
</organism>
<dbReference type="Gene3D" id="3.40.50.1820">
    <property type="entry name" value="alpha/beta hydrolase"/>
    <property type="match status" value="1"/>
</dbReference>
<evidence type="ECO:0000313" key="3">
    <source>
        <dbReference type="Proteomes" id="UP000275846"/>
    </source>
</evidence>
<dbReference type="InterPro" id="IPR004142">
    <property type="entry name" value="NDRG"/>
</dbReference>
<proteinExistence type="inferred from homology"/>
<dbReference type="Pfam" id="PF03096">
    <property type="entry name" value="Ndr"/>
    <property type="match status" value="1"/>
</dbReference>
<dbReference type="Proteomes" id="UP000275846">
    <property type="component" value="Unassembled WGS sequence"/>
</dbReference>
<reference evidence="2 3" key="1">
    <citation type="submission" date="2018-11" db="EMBL/GenBank/DDBJ databases">
        <authorList>
            <consortium name="Pathogen Informatics"/>
        </authorList>
    </citation>
    <scope>NUCLEOTIDE SEQUENCE [LARGE SCALE GENOMIC DNA]</scope>
    <source>
        <strain evidence="2 3">NST_G2</strain>
    </source>
</reference>
<evidence type="ECO:0000256" key="1">
    <source>
        <dbReference type="ARBA" id="ARBA00005598"/>
    </source>
</evidence>
<name>A0A3P7BXV9_SCHSO</name>
<dbReference type="OrthoDB" id="741027at2759"/>
<sequence>MLGFYGQLLRTLNLTNVAGYIDAYINRTDLGLVRCLDLPSIVEQREKQAGTNAGPPTAIKVSCCLVTGARAQELARALSDLNGRMDPRKTQFLIVPDCTGFLMEENPDKLALNFLHFLRTEGLEATIGILVLTLGLVCSNAPLPLATHYDLLSVVRTTSELPKQPLGQLSQSQVQQTAIDRSSGQELSQDILCTHAHITLVNGRERAHAECLPRVGASDHYRVSVQNTQPLPIFPYSFYAEQGVAIVGV</sequence>
<gene>
    <name evidence="2" type="ORF">SSLN_LOCUS625</name>
</gene>
<dbReference type="EMBL" id="UYSU01000519">
    <property type="protein sequence ID" value="VDL85918.1"/>
    <property type="molecule type" value="Genomic_DNA"/>
</dbReference>
<dbReference type="InterPro" id="IPR029058">
    <property type="entry name" value="AB_hydrolase_fold"/>
</dbReference>
<dbReference type="PANTHER" id="PTHR11034">
    <property type="entry name" value="N-MYC DOWNSTREAM REGULATED"/>
    <property type="match status" value="1"/>
</dbReference>
<keyword evidence="3" id="KW-1185">Reference proteome</keyword>
<dbReference type="STRING" id="70667.A0A3P7BXV9"/>
<accession>A0A3P7BXV9</accession>
<protein>
    <submittedName>
        <fullName evidence="2">Uncharacterized protein</fullName>
    </submittedName>
</protein>